<proteinExistence type="inferred from homology"/>
<dbReference type="GO" id="GO:0003729">
    <property type="term" value="F:mRNA binding"/>
    <property type="evidence" value="ECO:0007669"/>
    <property type="project" value="InterPro"/>
</dbReference>
<feature type="region of interest" description="Disordered" evidence="13">
    <location>
        <begin position="1"/>
        <end position="359"/>
    </location>
</feature>
<protein>
    <recommendedName>
        <fullName evidence="14">Btz domain-containing protein</fullName>
    </recommendedName>
</protein>
<evidence type="ECO:0000256" key="12">
    <source>
        <dbReference type="ARBA" id="ARBA00023242"/>
    </source>
</evidence>
<evidence type="ECO:0000256" key="6">
    <source>
        <dbReference type="ARBA" id="ARBA00022664"/>
    </source>
</evidence>
<feature type="compositionally biased region" description="Polar residues" evidence="13">
    <location>
        <begin position="622"/>
        <end position="645"/>
    </location>
</feature>
<feature type="compositionally biased region" description="Polar residues" evidence="13">
    <location>
        <begin position="261"/>
        <end position="298"/>
    </location>
</feature>
<keyword evidence="12" id="KW-0539">Nucleus</keyword>
<evidence type="ECO:0000256" key="5">
    <source>
        <dbReference type="ARBA" id="ARBA00022490"/>
    </source>
</evidence>
<evidence type="ECO:0000313" key="15">
    <source>
        <dbReference type="EMBL" id="KAK9923287.1"/>
    </source>
</evidence>
<dbReference type="PANTHER" id="PTHR46837">
    <property type="entry name" value="PROTEIN MLN51 HOMOLOG"/>
    <property type="match status" value="1"/>
</dbReference>
<feature type="region of interest" description="Disordered" evidence="13">
    <location>
        <begin position="467"/>
        <end position="518"/>
    </location>
</feature>
<keyword evidence="10" id="KW-0866">Nonsense-mediated mRNA decay</keyword>
<evidence type="ECO:0000256" key="13">
    <source>
        <dbReference type="SAM" id="MobiDB-lite"/>
    </source>
</evidence>
<feature type="compositionally biased region" description="Low complexity" evidence="13">
    <location>
        <begin position="467"/>
        <end position="476"/>
    </location>
</feature>
<evidence type="ECO:0000256" key="8">
    <source>
        <dbReference type="ARBA" id="ARBA00022845"/>
    </source>
</evidence>
<dbReference type="Proteomes" id="UP001457282">
    <property type="component" value="Unassembled WGS sequence"/>
</dbReference>
<evidence type="ECO:0000256" key="10">
    <source>
        <dbReference type="ARBA" id="ARBA00023161"/>
    </source>
</evidence>
<evidence type="ECO:0000256" key="9">
    <source>
        <dbReference type="ARBA" id="ARBA00022884"/>
    </source>
</evidence>
<feature type="compositionally biased region" description="Basic and acidic residues" evidence="13">
    <location>
        <begin position="91"/>
        <end position="132"/>
    </location>
</feature>
<dbReference type="GO" id="GO:0008380">
    <property type="term" value="P:RNA splicing"/>
    <property type="evidence" value="ECO:0007669"/>
    <property type="project" value="UniProtKB-KW"/>
</dbReference>
<evidence type="ECO:0000256" key="7">
    <source>
        <dbReference type="ARBA" id="ARBA00022816"/>
    </source>
</evidence>
<feature type="compositionally biased region" description="Polar residues" evidence="13">
    <location>
        <begin position="402"/>
        <end position="419"/>
    </location>
</feature>
<dbReference type="GO" id="GO:0051028">
    <property type="term" value="P:mRNA transport"/>
    <property type="evidence" value="ECO:0007669"/>
    <property type="project" value="UniProtKB-KW"/>
</dbReference>
<evidence type="ECO:0000256" key="11">
    <source>
        <dbReference type="ARBA" id="ARBA00023187"/>
    </source>
</evidence>
<evidence type="ECO:0000256" key="1">
    <source>
        <dbReference type="ARBA" id="ARBA00004123"/>
    </source>
</evidence>
<feature type="compositionally biased region" description="Polar residues" evidence="13">
    <location>
        <begin position="308"/>
        <end position="333"/>
    </location>
</feature>
<dbReference type="Pfam" id="PF09405">
    <property type="entry name" value="Btz"/>
    <property type="match status" value="1"/>
</dbReference>
<keyword evidence="6" id="KW-0507">mRNA processing</keyword>
<dbReference type="EMBL" id="JBEDUW010000006">
    <property type="protein sequence ID" value="KAK9923287.1"/>
    <property type="molecule type" value="Genomic_DNA"/>
</dbReference>
<dbReference type="AlphaFoldDB" id="A0AAW1WEY3"/>
<dbReference type="InterPro" id="IPR018545">
    <property type="entry name" value="Btz_dom"/>
</dbReference>
<dbReference type="InterPro" id="IPR044796">
    <property type="entry name" value="MLN51_plant"/>
</dbReference>
<evidence type="ECO:0000313" key="16">
    <source>
        <dbReference type="Proteomes" id="UP001457282"/>
    </source>
</evidence>
<keyword evidence="5" id="KW-0963">Cytoplasm</keyword>
<feature type="region of interest" description="Disordered" evidence="13">
    <location>
        <begin position="619"/>
        <end position="668"/>
    </location>
</feature>
<dbReference type="GO" id="GO:0005737">
    <property type="term" value="C:cytoplasm"/>
    <property type="evidence" value="ECO:0007669"/>
    <property type="project" value="UniProtKB-SubCell"/>
</dbReference>
<dbReference type="SMART" id="SM01044">
    <property type="entry name" value="Btz"/>
    <property type="match status" value="1"/>
</dbReference>
<dbReference type="GO" id="GO:0006397">
    <property type="term" value="P:mRNA processing"/>
    <property type="evidence" value="ECO:0007669"/>
    <property type="project" value="UniProtKB-KW"/>
</dbReference>
<feature type="compositionally biased region" description="Basic and acidic residues" evidence="13">
    <location>
        <begin position="35"/>
        <end position="52"/>
    </location>
</feature>
<feature type="compositionally biased region" description="Acidic residues" evidence="13">
    <location>
        <begin position="1"/>
        <end position="15"/>
    </location>
</feature>
<reference evidence="15 16" key="1">
    <citation type="journal article" date="2023" name="G3 (Bethesda)">
        <title>A chromosome-length genome assembly and annotation of blackberry (Rubus argutus, cv. 'Hillquist').</title>
        <authorList>
            <person name="Bruna T."/>
            <person name="Aryal R."/>
            <person name="Dudchenko O."/>
            <person name="Sargent D.J."/>
            <person name="Mead D."/>
            <person name="Buti M."/>
            <person name="Cavallini A."/>
            <person name="Hytonen T."/>
            <person name="Andres J."/>
            <person name="Pham M."/>
            <person name="Weisz D."/>
            <person name="Mascagni F."/>
            <person name="Usai G."/>
            <person name="Natali L."/>
            <person name="Bassil N."/>
            <person name="Fernandez G.E."/>
            <person name="Lomsadze A."/>
            <person name="Armour M."/>
            <person name="Olukolu B."/>
            <person name="Poorten T."/>
            <person name="Britton C."/>
            <person name="Davik J."/>
            <person name="Ashrafi H."/>
            <person name="Aiden E.L."/>
            <person name="Borodovsky M."/>
            <person name="Worthington M."/>
        </authorList>
    </citation>
    <scope>NUCLEOTIDE SEQUENCE [LARGE SCALE GENOMIC DNA]</scope>
    <source>
        <strain evidence="15">PI 553951</strain>
    </source>
</reference>
<accession>A0AAW1WEY3</accession>
<feature type="compositionally biased region" description="Basic and acidic residues" evidence="13">
    <location>
        <begin position="158"/>
        <end position="167"/>
    </location>
</feature>
<gene>
    <name evidence="15" type="ORF">M0R45_031715</name>
</gene>
<evidence type="ECO:0000256" key="2">
    <source>
        <dbReference type="ARBA" id="ARBA00004496"/>
    </source>
</evidence>
<dbReference type="GO" id="GO:0006417">
    <property type="term" value="P:regulation of translation"/>
    <property type="evidence" value="ECO:0007669"/>
    <property type="project" value="UniProtKB-KW"/>
</dbReference>
<feature type="region of interest" description="Disordered" evidence="13">
    <location>
        <begin position="402"/>
        <end position="430"/>
    </location>
</feature>
<keyword evidence="8" id="KW-0810">Translation regulation</keyword>
<keyword evidence="9" id="KW-0694">RNA-binding</keyword>
<dbReference type="GO" id="GO:0000184">
    <property type="term" value="P:nuclear-transcribed mRNA catabolic process, nonsense-mediated decay"/>
    <property type="evidence" value="ECO:0007669"/>
    <property type="project" value="UniProtKB-KW"/>
</dbReference>
<dbReference type="GO" id="GO:0035145">
    <property type="term" value="C:exon-exon junction complex"/>
    <property type="evidence" value="ECO:0007669"/>
    <property type="project" value="InterPro"/>
</dbReference>
<comment type="caution">
    <text evidence="15">The sequence shown here is derived from an EMBL/GenBank/DDBJ whole genome shotgun (WGS) entry which is preliminary data.</text>
</comment>
<evidence type="ECO:0000259" key="14">
    <source>
        <dbReference type="SMART" id="SM01044"/>
    </source>
</evidence>
<sequence>MATVGEEDVDYESDPEEAKRSRRRAAASDDEEGEGEGREKSKVDRRDPIHSDESDDQGGAAEYDDDEELVEDEEEEIEEEEEEAEEEEEPFHEAYAERGLEGETRSEVLAVKESDGGDGRRSVEGTVDEHGENQAGEDEEEKKENEPFAVPTAGAFYMHDDRFRDNAGARNRRTHGGRKLWESKDDRKWGHDKFEEMSLHERHHEEGRKPSRGNYRGRGRNRVIDRGYATGNRSKEYENNNQRQVPKGVRGRGPRRYEPSFRNNKQTPSTQNRQSGKTVDKTSQTYSERTFGSSSNVESDPVPARQNVFASSLNSASPPFYPSGSSNKEINLNQKRDAHAGSAKRNVRPSVSEESFTGRQTNAFLRGKNVAEPVGAGMEKLYIDASKNPAAGKTLATVQMPSSGSSSIVNATQAPQSRVQGRGAVPGHMSYRPVVSQNHMTRAPSPQFHAVQRNPIQNRSQLALQAPPQQLGQRPGSGSQASSPPKTPGEVEPSDSSKSKGALVAKGKGSTQGSGRGSLTYNGTQVIAATGGMGVNHGDQNFPGTPAFLPVMQFGGQHPGGMGVPAVGMAFPGYVAQPQLGGGLGNSEMTWLPVLAGAAGALGAAYCPPYITVDGSYHARPSGQTSSVGSLSKENNANKTNNEWKPSQKPEIVGDEYGQRQNKPRRYSQMNVASEVLQNNTELV</sequence>
<comment type="similarity">
    <text evidence="3">Belongs to the CASC3 family.</text>
</comment>
<keyword evidence="16" id="KW-1185">Reference proteome</keyword>
<feature type="domain" description="Btz" evidence="14">
    <location>
        <begin position="109"/>
        <end position="221"/>
    </location>
</feature>
<keyword evidence="11" id="KW-0508">mRNA splicing</keyword>
<evidence type="ECO:0000256" key="4">
    <source>
        <dbReference type="ARBA" id="ARBA00022448"/>
    </source>
</evidence>
<keyword evidence="7" id="KW-0509">mRNA transport</keyword>
<feature type="compositionally biased region" description="Basic and acidic residues" evidence="13">
    <location>
        <begin position="179"/>
        <end position="209"/>
    </location>
</feature>
<evidence type="ECO:0000256" key="3">
    <source>
        <dbReference type="ARBA" id="ARBA00009548"/>
    </source>
</evidence>
<feature type="compositionally biased region" description="Acidic residues" evidence="13">
    <location>
        <begin position="62"/>
        <end position="90"/>
    </location>
</feature>
<dbReference type="PANTHER" id="PTHR46837:SF5">
    <property type="entry name" value="PROTEIN MLN51 HOMOLOG"/>
    <property type="match status" value="1"/>
</dbReference>
<organism evidence="15 16">
    <name type="scientific">Rubus argutus</name>
    <name type="common">Southern blackberry</name>
    <dbReference type="NCBI Taxonomy" id="59490"/>
    <lineage>
        <taxon>Eukaryota</taxon>
        <taxon>Viridiplantae</taxon>
        <taxon>Streptophyta</taxon>
        <taxon>Embryophyta</taxon>
        <taxon>Tracheophyta</taxon>
        <taxon>Spermatophyta</taxon>
        <taxon>Magnoliopsida</taxon>
        <taxon>eudicotyledons</taxon>
        <taxon>Gunneridae</taxon>
        <taxon>Pentapetalae</taxon>
        <taxon>rosids</taxon>
        <taxon>fabids</taxon>
        <taxon>Rosales</taxon>
        <taxon>Rosaceae</taxon>
        <taxon>Rosoideae</taxon>
        <taxon>Rosoideae incertae sedis</taxon>
        <taxon>Rubus</taxon>
    </lineage>
</organism>
<comment type="subcellular location">
    <subcellularLocation>
        <location evidence="2">Cytoplasm</location>
    </subcellularLocation>
    <subcellularLocation>
        <location evidence="1">Nucleus</location>
    </subcellularLocation>
</comment>
<keyword evidence="4" id="KW-0813">Transport</keyword>
<name>A0AAW1WEY3_RUBAR</name>